<proteinExistence type="predicted"/>
<organism evidence="2">
    <name type="scientific">Salmonella enterica</name>
    <name type="common">Salmonella choleraesuis</name>
    <dbReference type="NCBI Taxonomy" id="28901"/>
    <lineage>
        <taxon>Bacteria</taxon>
        <taxon>Pseudomonadati</taxon>
        <taxon>Pseudomonadota</taxon>
        <taxon>Gammaproteobacteria</taxon>
        <taxon>Enterobacterales</taxon>
        <taxon>Enterobacteriaceae</taxon>
        <taxon>Salmonella</taxon>
    </lineage>
</organism>
<dbReference type="EMBL" id="DAAUIG010000010">
    <property type="protein sequence ID" value="HAF1887738.1"/>
    <property type="molecule type" value="Genomic_DNA"/>
</dbReference>
<protein>
    <recommendedName>
        <fullName evidence="3">Fimbrial protein</fullName>
    </recommendedName>
</protein>
<accession>A0A743ISL1</accession>
<evidence type="ECO:0008006" key="3">
    <source>
        <dbReference type="Google" id="ProtNLM"/>
    </source>
</evidence>
<gene>
    <name evidence="2" type="ORF">G8K31_003697</name>
</gene>
<keyword evidence="1" id="KW-0732">Signal</keyword>
<feature type="chain" id="PRO_5028273513" description="Fimbrial protein" evidence="1">
    <location>
        <begin position="25"/>
        <end position="342"/>
    </location>
</feature>
<reference evidence="2" key="2">
    <citation type="submission" date="2020-02" db="EMBL/GenBank/DDBJ databases">
        <authorList>
            <consortium name="NCBI Pathogen Detection Project"/>
        </authorList>
    </citation>
    <scope>NUCLEOTIDE SEQUENCE</scope>
    <source>
        <strain evidence="2">MA.MC_06-0610</strain>
    </source>
</reference>
<dbReference type="AlphaFoldDB" id="A0A743ISL1"/>
<evidence type="ECO:0000313" key="2">
    <source>
        <dbReference type="EMBL" id="HAF1887738.1"/>
    </source>
</evidence>
<comment type="caution">
    <text evidence="2">The sequence shown here is derived from an EMBL/GenBank/DDBJ whole genome shotgun (WGS) entry which is preliminary data.</text>
</comment>
<feature type="signal peptide" evidence="1">
    <location>
        <begin position="1"/>
        <end position="24"/>
    </location>
</feature>
<sequence>MKKGLLLGSLITGCAFFSMQASSAMQTCPITLRTDSYHYNNNSYKMGKLADYTPIGDGFKPGDIVQDIEINFGWSHKMPKDVRLDLNHVNLPGGNFVHTDNQLWAEDVNSTWEMSNRAIKTEIIKRGIVSFSGVGPLSSKDAHNLNIFGGMYYRFNVLNKEINVPVSWCNPTVKHYVKIYPHFDAFNIPEVITVNVLRAKTLGDPVDKWVPTPVILLDLMGATYREPITVPYDIVRNLKIEVPPVVDFGRVDTGVVAKKDIDVRLTSTGVPARGLLTFSYAGAQNMEVTVKEKSESQDTPLPYSKSIDQFPSDKMSLSYQIGVKSDTTGDKEQLVLVIFQVF</sequence>
<evidence type="ECO:0000256" key="1">
    <source>
        <dbReference type="SAM" id="SignalP"/>
    </source>
</evidence>
<name>A0A743ISL1_SALER</name>
<reference evidence="2" key="1">
    <citation type="journal article" date="2018" name="Genome Biol.">
        <title>SKESA: strategic k-mer extension for scrupulous assemblies.</title>
        <authorList>
            <person name="Souvorov A."/>
            <person name="Agarwala R."/>
            <person name="Lipman D.J."/>
        </authorList>
    </citation>
    <scope>NUCLEOTIDE SEQUENCE</scope>
    <source>
        <strain evidence="2">MA.MC_06-0610</strain>
    </source>
</reference>